<protein>
    <recommendedName>
        <fullName evidence="7">Plant heme peroxidase family profile domain-containing protein</fullName>
    </recommendedName>
</protein>
<evidence type="ECO:0000256" key="4">
    <source>
        <dbReference type="ARBA" id="ARBA00023002"/>
    </source>
</evidence>
<evidence type="ECO:0000259" key="7">
    <source>
        <dbReference type="Pfam" id="PF00141"/>
    </source>
</evidence>
<keyword evidence="3" id="KW-0479">Metal-binding</keyword>
<evidence type="ECO:0000256" key="1">
    <source>
        <dbReference type="ARBA" id="ARBA00022559"/>
    </source>
</evidence>
<dbReference type="GO" id="GO:0004601">
    <property type="term" value="F:peroxidase activity"/>
    <property type="evidence" value="ECO:0007669"/>
    <property type="project" value="UniProtKB-KW"/>
</dbReference>
<evidence type="ECO:0000256" key="5">
    <source>
        <dbReference type="ARBA" id="ARBA00023004"/>
    </source>
</evidence>
<evidence type="ECO:0000256" key="3">
    <source>
        <dbReference type="ARBA" id="ARBA00022723"/>
    </source>
</evidence>
<sequence>MIFNMGRQDVNDEGDAIQHAAETHAGSLVMQGLAQSDLSPEEFVALMGSFTLGFNSAEKKGAHTRWSMNPYVFDNSYFQEVLLRDQSKYFKSEADLKLVQNAQLKTWVEAYAQDEELFFRNFAKAFVKVSETGQESNLLSEFDQSNMVEGGYVEESRLSKALLHFRTAYSAYMTDQSKEDWLEAEEQQKQIEQK</sequence>
<dbReference type="PANTHER" id="PTHR31356">
    <property type="entry name" value="THYLAKOID LUMENAL 29 KDA PROTEIN, CHLOROPLASTIC-RELATED"/>
    <property type="match status" value="1"/>
</dbReference>
<feature type="domain" description="Plant heme peroxidase family profile" evidence="7">
    <location>
        <begin position="3"/>
        <end position="114"/>
    </location>
</feature>
<name>A0A7S3MJA9_9SPIT</name>
<proteinExistence type="inferred from homology"/>
<organism evidence="8">
    <name type="scientific">Favella ehrenbergii</name>
    <dbReference type="NCBI Taxonomy" id="182087"/>
    <lineage>
        <taxon>Eukaryota</taxon>
        <taxon>Sar</taxon>
        <taxon>Alveolata</taxon>
        <taxon>Ciliophora</taxon>
        <taxon>Intramacronucleata</taxon>
        <taxon>Spirotrichea</taxon>
        <taxon>Choreotrichia</taxon>
        <taxon>Tintinnida</taxon>
        <taxon>Xystonellidae</taxon>
        <taxon>Favella</taxon>
    </lineage>
</organism>
<dbReference type="InterPro" id="IPR002016">
    <property type="entry name" value="Haem_peroxidase"/>
</dbReference>
<dbReference type="GO" id="GO:0020037">
    <property type="term" value="F:heme binding"/>
    <property type="evidence" value="ECO:0007669"/>
    <property type="project" value="InterPro"/>
</dbReference>
<dbReference type="PANTHER" id="PTHR31356:SF36">
    <property type="entry name" value="L-ASCORBATE PEROXIDASE 3"/>
    <property type="match status" value="1"/>
</dbReference>
<dbReference type="AlphaFoldDB" id="A0A7S3MJA9"/>
<dbReference type="GO" id="GO:0046872">
    <property type="term" value="F:metal ion binding"/>
    <property type="evidence" value="ECO:0007669"/>
    <property type="project" value="UniProtKB-KW"/>
</dbReference>
<keyword evidence="1" id="KW-0575">Peroxidase</keyword>
<dbReference type="PRINTS" id="PR00459">
    <property type="entry name" value="ASPEROXIDASE"/>
</dbReference>
<dbReference type="InterPro" id="IPR010255">
    <property type="entry name" value="Haem_peroxidase_sf"/>
</dbReference>
<evidence type="ECO:0000256" key="6">
    <source>
        <dbReference type="RuleBase" id="RU004241"/>
    </source>
</evidence>
<reference evidence="8" key="1">
    <citation type="submission" date="2021-01" db="EMBL/GenBank/DDBJ databases">
        <authorList>
            <person name="Corre E."/>
            <person name="Pelletier E."/>
            <person name="Niang G."/>
            <person name="Scheremetjew M."/>
            <person name="Finn R."/>
            <person name="Kale V."/>
            <person name="Holt S."/>
            <person name="Cochrane G."/>
            <person name="Meng A."/>
            <person name="Brown T."/>
            <person name="Cohen L."/>
        </authorList>
    </citation>
    <scope>NUCLEOTIDE SEQUENCE</scope>
    <source>
        <strain evidence="8">Fehren 1</strain>
    </source>
</reference>
<gene>
    <name evidence="8" type="ORF">FEHR0123_LOCUS1920</name>
</gene>
<dbReference type="GO" id="GO:0034599">
    <property type="term" value="P:cellular response to oxidative stress"/>
    <property type="evidence" value="ECO:0007669"/>
    <property type="project" value="InterPro"/>
</dbReference>
<keyword evidence="2" id="KW-0349">Heme</keyword>
<accession>A0A7S3MJA9</accession>
<dbReference type="Gene3D" id="1.10.420.10">
    <property type="entry name" value="Peroxidase, domain 2"/>
    <property type="match status" value="1"/>
</dbReference>
<dbReference type="SUPFAM" id="SSF48113">
    <property type="entry name" value="Heme-dependent peroxidases"/>
    <property type="match status" value="1"/>
</dbReference>
<evidence type="ECO:0000256" key="2">
    <source>
        <dbReference type="ARBA" id="ARBA00022617"/>
    </source>
</evidence>
<dbReference type="GO" id="GO:0000302">
    <property type="term" value="P:response to reactive oxygen species"/>
    <property type="evidence" value="ECO:0007669"/>
    <property type="project" value="TreeGrafter"/>
</dbReference>
<evidence type="ECO:0000313" key="8">
    <source>
        <dbReference type="EMBL" id="CAE0307013.1"/>
    </source>
</evidence>
<dbReference type="InterPro" id="IPR002207">
    <property type="entry name" value="Peroxidase_I"/>
</dbReference>
<comment type="similarity">
    <text evidence="6">Belongs to the peroxidase family.</text>
</comment>
<keyword evidence="5" id="KW-0408">Iron</keyword>
<keyword evidence="4" id="KW-0560">Oxidoreductase</keyword>
<dbReference type="EMBL" id="HBIE01006192">
    <property type="protein sequence ID" value="CAE0307013.1"/>
    <property type="molecule type" value="Transcribed_RNA"/>
</dbReference>
<dbReference type="GO" id="GO:0042744">
    <property type="term" value="P:hydrogen peroxide catabolic process"/>
    <property type="evidence" value="ECO:0007669"/>
    <property type="project" value="TreeGrafter"/>
</dbReference>
<dbReference type="InterPro" id="IPR044831">
    <property type="entry name" value="Ccp1-like"/>
</dbReference>
<dbReference type="Pfam" id="PF00141">
    <property type="entry name" value="peroxidase"/>
    <property type="match status" value="1"/>
</dbReference>